<dbReference type="PANTHER" id="PTHR45947">
    <property type="entry name" value="SULFOQUINOVOSYL TRANSFERASE SQD2"/>
    <property type="match status" value="1"/>
</dbReference>
<dbReference type="Proteomes" id="UP000322553">
    <property type="component" value="Chromosome"/>
</dbReference>
<dbReference type="InterPro" id="IPR050194">
    <property type="entry name" value="Glycosyltransferase_grp1"/>
</dbReference>
<feature type="domain" description="Glycosyl transferase family 1" evidence="2">
    <location>
        <begin position="179"/>
        <end position="339"/>
    </location>
</feature>
<feature type="transmembrane region" description="Helical" evidence="1">
    <location>
        <begin position="54"/>
        <end position="71"/>
    </location>
</feature>
<gene>
    <name evidence="4" type="ORF">FY550_12050</name>
</gene>
<keyword evidence="1" id="KW-1133">Transmembrane helix</keyword>
<evidence type="ECO:0000259" key="2">
    <source>
        <dbReference type="Pfam" id="PF00534"/>
    </source>
</evidence>
<accession>A0A5C1A0X8</accession>
<dbReference type="InterPro" id="IPR028098">
    <property type="entry name" value="Glyco_trans_4-like_N"/>
</dbReference>
<dbReference type="AlphaFoldDB" id="A0A5C1A0X8"/>
<dbReference type="SUPFAM" id="SSF53756">
    <property type="entry name" value="UDP-Glycosyltransferase/glycogen phosphorylase"/>
    <property type="match status" value="1"/>
</dbReference>
<name>A0A5C1A0X8_9GAMM</name>
<keyword evidence="5" id="KW-1185">Reference proteome</keyword>
<dbReference type="RefSeq" id="WP_139148720.1">
    <property type="nucleotide sequence ID" value="NZ_CP043420.1"/>
</dbReference>
<dbReference type="Pfam" id="PF13439">
    <property type="entry name" value="Glyco_transf_4"/>
    <property type="match status" value="1"/>
</dbReference>
<protein>
    <submittedName>
        <fullName evidence="4">Glycosyltransferase family 4 protein</fullName>
    </submittedName>
</protein>
<dbReference type="EMBL" id="CP043420">
    <property type="protein sequence ID" value="QEL11798.1"/>
    <property type="molecule type" value="Genomic_DNA"/>
</dbReference>
<dbReference type="PANTHER" id="PTHR45947:SF3">
    <property type="entry name" value="SULFOQUINOVOSYL TRANSFERASE SQD2"/>
    <property type="match status" value="1"/>
</dbReference>
<evidence type="ECO:0000313" key="5">
    <source>
        <dbReference type="Proteomes" id="UP000322553"/>
    </source>
</evidence>
<dbReference type="KEGG" id="kuy:FY550_12050"/>
<sequence>MEFQKRILVITNMYPSDKYPEYGIFVKRIVDGIRRHKVKVSLVSLKKVSGVLKLFSYIIFYIRSFVLYIVGGEDVVYAHYISHVSVPIILANIFRKRFLVLNAHGSDLYLDNLSGFKRKVKFWLCRKSLNLSNLVVCPSEDYAQEMLVEIYDVPQRKILISPSGGVDLNIFKNKIGISHGNEKRMLYVGRINHEKGVFDLLDALVLGEWSTMLKIDIIGNGGEKALSFLSSKIATANSKKNVFVRYFPSMNHCELSEFYSSADAFIFPSKRESLGLVGIEAMACGLPVVGSNIAGIRSYLIDNYNGILFEPGHPESLLKAVQSYLSLENKKVEAMSGNAVKTASTYNEKCVIESLLDNIFVGDR</sequence>
<dbReference type="InterPro" id="IPR001296">
    <property type="entry name" value="Glyco_trans_1"/>
</dbReference>
<keyword evidence="1" id="KW-0812">Transmembrane</keyword>
<dbReference type="Pfam" id="PF00534">
    <property type="entry name" value="Glycos_transf_1"/>
    <property type="match status" value="1"/>
</dbReference>
<dbReference type="GO" id="GO:0016757">
    <property type="term" value="F:glycosyltransferase activity"/>
    <property type="evidence" value="ECO:0007669"/>
    <property type="project" value="InterPro"/>
</dbReference>
<organism evidence="4 5">
    <name type="scientific">Kushneria phosphatilytica</name>
    <dbReference type="NCBI Taxonomy" id="657387"/>
    <lineage>
        <taxon>Bacteria</taxon>
        <taxon>Pseudomonadati</taxon>
        <taxon>Pseudomonadota</taxon>
        <taxon>Gammaproteobacteria</taxon>
        <taxon>Oceanospirillales</taxon>
        <taxon>Halomonadaceae</taxon>
        <taxon>Kushneria</taxon>
    </lineage>
</organism>
<feature type="transmembrane region" description="Helical" evidence="1">
    <location>
        <begin position="77"/>
        <end position="94"/>
    </location>
</feature>
<evidence type="ECO:0000313" key="4">
    <source>
        <dbReference type="EMBL" id="QEL11798.1"/>
    </source>
</evidence>
<feature type="domain" description="Glycosyltransferase subfamily 4-like N-terminal" evidence="3">
    <location>
        <begin position="9"/>
        <end position="163"/>
    </location>
</feature>
<dbReference type="OrthoDB" id="9815351at2"/>
<reference evidence="4 5" key="1">
    <citation type="submission" date="2019-08" db="EMBL/GenBank/DDBJ databases">
        <title>Complete genome sequence of Kushneria sp. YCWA18, a halophilic phosphate-solubilizing bacterium isolated from Daqiao saltern in China.</title>
        <authorList>
            <person name="Du G.-X."/>
            <person name="Qu L.-Y."/>
        </authorList>
    </citation>
    <scope>NUCLEOTIDE SEQUENCE [LARGE SCALE GENOMIC DNA]</scope>
    <source>
        <strain evidence="4 5">YCWA18</strain>
    </source>
</reference>
<evidence type="ECO:0000256" key="1">
    <source>
        <dbReference type="SAM" id="Phobius"/>
    </source>
</evidence>
<keyword evidence="1" id="KW-0472">Membrane</keyword>
<evidence type="ECO:0000259" key="3">
    <source>
        <dbReference type="Pfam" id="PF13439"/>
    </source>
</evidence>
<proteinExistence type="predicted"/>
<dbReference type="CDD" id="cd03801">
    <property type="entry name" value="GT4_PimA-like"/>
    <property type="match status" value="1"/>
</dbReference>
<keyword evidence="4" id="KW-0808">Transferase</keyword>
<dbReference type="Gene3D" id="3.40.50.2000">
    <property type="entry name" value="Glycogen Phosphorylase B"/>
    <property type="match status" value="2"/>
</dbReference>